<evidence type="ECO:0000313" key="1">
    <source>
        <dbReference type="EMBL" id="MEE2031975.1"/>
    </source>
</evidence>
<keyword evidence="1" id="KW-0418">Kinase</keyword>
<dbReference type="Proteomes" id="UP001331936">
    <property type="component" value="Unassembled WGS sequence"/>
</dbReference>
<accession>A0ABU7JQ80</accession>
<keyword evidence="1" id="KW-0808">Transferase</keyword>
<dbReference type="InterPro" id="IPR027417">
    <property type="entry name" value="P-loop_NTPase"/>
</dbReference>
<dbReference type="EMBL" id="JAUZMZ010000029">
    <property type="protein sequence ID" value="MEE2031975.1"/>
    <property type="molecule type" value="Genomic_DNA"/>
</dbReference>
<dbReference type="GO" id="GO:0016301">
    <property type="term" value="F:kinase activity"/>
    <property type="evidence" value="ECO:0007669"/>
    <property type="project" value="UniProtKB-KW"/>
</dbReference>
<dbReference type="Gene3D" id="3.40.50.300">
    <property type="entry name" value="P-loop containing nucleotide triphosphate hydrolases"/>
    <property type="match status" value="1"/>
</dbReference>
<name>A0ABU7JQ80_9NOCA</name>
<dbReference type="RefSeq" id="WP_330151409.1">
    <property type="nucleotide sequence ID" value="NZ_JAUZMZ010000029.1"/>
</dbReference>
<protein>
    <submittedName>
        <fullName evidence="1">Uridine kinase</fullName>
    </submittedName>
</protein>
<keyword evidence="2" id="KW-1185">Reference proteome</keyword>
<gene>
    <name evidence="1" type="ORF">Q8814_07605</name>
</gene>
<evidence type="ECO:0000313" key="2">
    <source>
        <dbReference type="Proteomes" id="UP001331936"/>
    </source>
</evidence>
<comment type="caution">
    <text evidence="1">The sequence shown here is derived from an EMBL/GenBank/DDBJ whole genome shotgun (WGS) entry which is preliminary data.</text>
</comment>
<reference evidence="1 2" key="1">
    <citation type="submission" date="2023-08" db="EMBL/GenBank/DDBJ databases">
        <authorList>
            <person name="Girao M."/>
            <person name="Carvalho M.F."/>
        </authorList>
    </citation>
    <scope>NUCLEOTIDE SEQUENCE [LARGE SCALE GENOMIC DNA]</scope>
    <source>
        <strain evidence="1 2">CC-R104</strain>
    </source>
</reference>
<sequence length="206" mass="22709">MARFTPISPVELAEAIAERAAALEPRVCVAISAADAAAPTALADDVAARLRVAGRAADVVSLHDFVRPASLRLEHGHTDPASYRWDWFDYGALDREVVRALHDRHRWLPRLWDEDCDRSARAQRIEAPAGQVLVVAGPMLLGRGLSFDLTVQLRMSRAALERRTSDVHRWTIAPLLEHDASADADIVVKYDHPDRPAVRSASEQGS</sequence>
<organism evidence="1 2">
    <name type="scientific">Rhodococcus chondri</name>
    <dbReference type="NCBI Taxonomy" id="3065941"/>
    <lineage>
        <taxon>Bacteria</taxon>
        <taxon>Bacillati</taxon>
        <taxon>Actinomycetota</taxon>
        <taxon>Actinomycetes</taxon>
        <taxon>Mycobacteriales</taxon>
        <taxon>Nocardiaceae</taxon>
        <taxon>Rhodococcus</taxon>
    </lineage>
</organism>
<proteinExistence type="predicted"/>